<evidence type="ECO:0000313" key="2">
    <source>
        <dbReference type="Proteomes" id="UP001595814"/>
    </source>
</evidence>
<dbReference type="PROSITE" id="PS51257">
    <property type="entry name" value="PROKAR_LIPOPROTEIN"/>
    <property type="match status" value="1"/>
</dbReference>
<dbReference type="Proteomes" id="UP001595814">
    <property type="component" value="Unassembled WGS sequence"/>
</dbReference>
<organism evidence="1 2">
    <name type="scientific">Euzebyella saccharophila</name>
    <dbReference type="NCBI Taxonomy" id="679664"/>
    <lineage>
        <taxon>Bacteria</taxon>
        <taxon>Pseudomonadati</taxon>
        <taxon>Bacteroidota</taxon>
        <taxon>Flavobacteriia</taxon>
        <taxon>Flavobacteriales</taxon>
        <taxon>Flavobacteriaceae</taxon>
        <taxon>Euzebyella</taxon>
    </lineage>
</organism>
<comment type="caution">
    <text evidence="1">The sequence shown here is derived from an EMBL/GenBank/DDBJ whole genome shotgun (WGS) entry which is preliminary data.</text>
</comment>
<protein>
    <recommendedName>
        <fullName evidence="3">Lipocalin-like domain-containing protein</fullName>
    </recommendedName>
</protein>
<sequence length="143" mass="15900">MKKWSFLFLFTVIGLSCSDNDDEINPENPGLIGTWLLVEQYTDPGDGSGEYQKVDSEKSIEFLEDGIFKSNGELCDLNSDAGANTSGAYVMNDTIISQFSSENYLLPDGCTTEDFKIFYHLEEGSLVLSYPCIEGCGQKYLKK</sequence>
<evidence type="ECO:0008006" key="3">
    <source>
        <dbReference type="Google" id="ProtNLM"/>
    </source>
</evidence>
<accession>A0ABV8JNR7</accession>
<evidence type="ECO:0000313" key="1">
    <source>
        <dbReference type="EMBL" id="MFC4094414.1"/>
    </source>
</evidence>
<proteinExistence type="predicted"/>
<reference evidence="2" key="1">
    <citation type="journal article" date="2019" name="Int. J. Syst. Evol. Microbiol.">
        <title>The Global Catalogue of Microorganisms (GCM) 10K type strain sequencing project: providing services to taxonomists for standard genome sequencing and annotation.</title>
        <authorList>
            <consortium name="The Broad Institute Genomics Platform"/>
            <consortium name="The Broad Institute Genome Sequencing Center for Infectious Disease"/>
            <person name="Wu L."/>
            <person name="Ma J."/>
        </authorList>
    </citation>
    <scope>NUCLEOTIDE SEQUENCE [LARGE SCALE GENOMIC DNA]</scope>
    <source>
        <strain evidence="2">CECT 7477</strain>
    </source>
</reference>
<name>A0ABV8JNR7_9FLAO</name>
<dbReference type="EMBL" id="JBHSAW010000001">
    <property type="protein sequence ID" value="MFC4094414.1"/>
    <property type="molecule type" value="Genomic_DNA"/>
</dbReference>
<dbReference type="RefSeq" id="WP_192462642.1">
    <property type="nucleotide sequence ID" value="NZ_JACYFJ010000004.1"/>
</dbReference>
<gene>
    <name evidence="1" type="ORF">ACFOUT_00910</name>
</gene>
<keyword evidence="2" id="KW-1185">Reference proteome</keyword>